<gene>
    <name evidence="1" type="ORF">WOLCODRAFT_20967</name>
</gene>
<dbReference type="AlphaFoldDB" id="A0A2H3JKJ2"/>
<keyword evidence="2" id="KW-1185">Reference proteome</keyword>
<evidence type="ECO:0000313" key="2">
    <source>
        <dbReference type="Proteomes" id="UP000218811"/>
    </source>
</evidence>
<sequence length="273" mass="30707">MVPEALDILPELELNEAALEQLNISSDPYHKHALHTGEEVVELLQRKEPLTANADRQQGAVHGSSQGIGICSSEWLQVQHVEDLCELLELPFSPGSDVEEGSADEIEGTGGNGNKGLESMQSMCAADVDLQHLDVDTCPPLLMQEEAAILRGLYDHGLFEDGKDLLPPKNNIPPYFETKYPGQFHQLLNFWRLQLEACIMKVEERMEQLTMIEPILKAQMMLQRQYMLLQIEGKHTGICSKAEELHMGKEIAQMEELTKIAAEQLHGWFHDED</sequence>
<dbReference type="EMBL" id="KB467909">
    <property type="protein sequence ID" value="PCH37174.1"/>
    <property type="molecule type" value="Genomic_DNA"/>
</dbReference>
<dbReference type="Proteomes" id="UP000218811">
    <property type="component" value="Unassembled WGS sequence"/>
</dbReference>
<accession>A0A2H3JKJ2</accession>
<organism evidence="1 2">
    <name type="scientific">Wolfiporia cocos (strain MD-104)</name>
    <name type="common">Brown rot fungus</name>
    <dbReference type="NCBI Taxonomy" id="742152"/>
    <lineage>
        <taxon>Eukaryota</taxon>
        <taxon>Fungi</taxon>
        <taxon>Dikarya</taxon>
        <taxon>Basidiomycota</taxon>
        <taxon>Agaricomycotina</taxon>
        <taxon>Agaricomycetes</taxon>
        <taxon>Polyporales</taxon>
        <taxon>Phaeolaceae</taxon>
        <taxon>Wolfiporia</taxon>
    </lineage>
</organism>
<reference evidence="1 2" key="1">
    <citation type="journal article" date="2012" name="Science">
        <title>The Paleozoic origin of enzymatic lignin decomposition reconstructed from 31 fungal genomes.</title>
        <authorList>
            <person name="Floudas D."/>
            <person name="Binder M."/>
            <person name="Riley R."/>
            <person name="Barry K."/>
            <person name="Blanchette R.A."/>
            <person name="Henrissat B."/>
            <person name="Martinez A.T."/>
            <person name="Otillar R."/>
            <person name="Spatafora J.W."/>
            <person name="Yadav J.S."/>
            <person name="Aerts A."/>
            <person name="Benoit I."/>
            <person name="Boyd A."/>
            <person name="Carlson A."/>
            <person name="Copeland A."/>
            <person name="Coutinho P.M."/>
            <person name="de Vries R.P."/>
            <person name="Ferreira P."/>
            <person name="Findley K."/>
            <person name="Foster B."/>
            <person name="Gaskell J."/>
            <person name="Glotzer D."/>
            <person name="Gorecki P."/>
            <person name="Heitman J."/>
            <person name="Hesse C."/>
            <person name="Hori C."/>
            <person name="Igarashi K."/>
            <person name="Jurgens J.A."/>
            <person name="Kallen N."/>
            <person name="Kersten P."/>
            <person name="Kohler A."/>
            <person name="Kuees U."/>
            <person name="Kumar T.K.A."/>
            <person name="Kuo A."/>
            <person name="LaButti K."/>
            <person name="Larrondo L.F."/>
            <person name="Lindquist E."/>
            <person name="Ling A."/>
            <person name="Lombard V."/>
            <person name="Lucas S."/>
            <person name="Lundell T."/>
            <person name="Martin R."/>
            <person name="McLaughlin D.J."/>
            <person name="Morgenstern I."/>
            <person name="Morin E."/>
            <person name="Murat C."/>
            <person name="Nagy L.G."/>
            <person name="Nolan M."/>
            <person name="Ohm R.A."/>
            <person name="Patyshakuliyeva A."/>
            <person name="Rokas A."/>
            <person name="Ruiz-Duenas F.J."/>
            <person name="Sabat G."/>
            <person name="Salamov A."/>
            <person name="Samejima M."/>
            <person name="Schmutz J."/>
            <person name="Slot J.C."/>
            <person name="St John F."/>
            <person name="Stenlid J."/>
            <person name="Sun H."/>
            <person name="Sun S."/>
            <person name="Syed K."/>
            <person name="Tsang A."/>
            <person name="Wiebenga A."/>
            <person name="Young D."/>
            <person name="Pisabarro A."/>
            <person name="Eastwood D.C."/>
            <person name="Martin F."/>
            <person name="Cullen D."/>
            <person name="Grigoriev I.V."/>
            <person name="Hibbett D.S."/>
        </authorList>
    </citation>
    <scope>NUCLEOTIDE SEQUENCE [LARGE SCALE GENOMIC DNA]</scope>
    <source>
        <strain evidence="1 2">MD-104</strain>
    </source>
</reference>
<proteinExistence type="predicted"/>
<protein>
    <submittedName>
        <fullName evidence="1">Uncharacterized protein</fullName>
    </submittedName>
</protein>
<name>A0A2H3JKJ2_WOLCO</name>
<evidence type="ECO:0000313" key="1">
    <source>
        <dbReference type="EMBL" id="PCH37174.1"/>
    </source>
</evidence>